<name>A0AAV4NF94_CAEEX</name>
<dbReference type="Proteomes" id="UP001054945">
    <property type="component" value="Unassembled WGS sequence"/>
</dbReference>
<accession>A0AAV4NF94</accession>
<dbReference type="EMBL" id="BPLR01020789">
    <property type="protein sequence ID" value="GIX82533.1"/>
    <property type="molecule type" value="Genomic_DNA"/>
</dbReference>
<evidence type="ECO:0000256" key="1">
    <source>
        <dbReference type="SAM" id="MobiDB-lite"/>
    </source>
</evidence>
<proteinExistence type="predicted"/>
<keyword evidence="3" id="KW-1185">Reference proteome</keyword>
<evidence type="ECO:0000313" key="2">
    <source>
        <dbReference type="EMBL" id="GIX82533.1"/>
    </source>
</evidence>
<dbReference type="AlphaFoldDB" id="A0AAV4NF94"/>
<feature type="region of interest" description="Disordered" evidence="1">
    <location>
        <begin position="52"/>
        <end position="92"/>
    </location>
</feature>
<organism evidence="2 3">
    <name type="scientific">Caerostris extrusa</name>
    <name type="common">Bark spider</name>
    <name type="synonym">Caerostris bankana</name>
    <dbReference type="NCBI Taxonomy" id="172846"/>
    <lineage>
        <taxon>Eukaryota</taxon>
        <taxon>Metazoa</taxon>
        <taxon>Ecdysozoa</taxon>
        <taxon>Arthropoda</taxon>
        <taxon>Chelicerata</taxon>
        <taxon>Arachnida</taxon>
        <taxon>Araneae</taxon>
        <taxon>Araneomorphae</taxon>
        <taxon>Entelegynae</taxon>
        <taxon>Araneoidea</taxon>
        <taxon>Araneidae</taxon>
        <taxon>Caerostris</taxon>
    </lineage>
</organism>
<protein>
    <submittedName>
        <fullName evidence="2">Uncharacterized protein</fullName>
    </submittedName>
</protein>
<gene>
    <name evidence="2" type="ORF">CEXT_447911</name>
</gene>
<evidence type="ECO:0000313" key="3">
    <source>
        <dbReference type="Proteomes" id="UP001054945"/>
    </source>
</evidence>
<reference evidence="2 3" key="1">
    <citation type="submission" date="2021-06" db="EMBL/GenBank/DDBJ databases">
        <title>Caerostris extrusa draft genome.</title>
        <authorList>
            <person name="Kono N."/>
            <person name="Arakawa K."/>
        </authorList>
    </citation>
    <scope>NUCLEOTIDE SEQUENCE [LARGE SCALE GENOMIC DNA]</scope>
</reference>
<feature type="compositionally biased region" description="Low complexity" evidence="1">
    <location>
        <begin position="70"/>
        <end position="80"/>
    </location>
</feature>
<comment type="caution">
    <text evidence="2">The sequence shown here is derived from an EMBL/GenBank/DDBJ whole genome shotgun (WGS) entry which is preliminary data.</text>
</comment>
<feature type="non-terminal residue" evidence="2">
    <location>
        <position position="1"/>
    </location>
</feature>
<sequence>LRKAYLMGGTVSTSLKASRAFSANKVLMGVRLSLAGGTGFNTTRYDKEEKVSGFVHSPRNEATRYRKPLSESGPSGSSSLANGTSALHSGRDHIGHNAFRSIFSALCSHSERSYGLRDRPKPPS</sequence>